<proteinExistence type="predicted"/>
<sequence>MSIQERRISVEPMDEISEKNKEKNRQHYNKLYADYSIRNILIWLKDLDGFLKGASSTETSWHALYQDGFKDRLEGKMVMEMGCGDCVNAAIMAGLGAKVYANDIAEASGEIIQKLNNSWNFKYPIKFIAGDFLNNELESENFDFVIGKAFLHHLTLPEEKDFLRETTRLLKENGEARFFEPAVNSRILDEIRWHIPVKGRPSKFHGKEFAEWKENDPHPDRSFSSSHFRKAGAVFFEQINIIPVGTLERFNRLIPRGNRNIKFRKWALKAEKKLPFFLNEYLTRSQLIVYKKPIR</sequence>
<dbReference type="AlphaFoldDB" id="A0LYT2"/>
<dbReference type="HOGENOM" id="CLU_986133_0_0_10"/>
<feature type="domain" description="Methyltransferase type 11" evidence="1">
    <location>
        <begin position="80"/>
        <end position="175"/>
    </location>
</feature>
<evidence type="ECO:0000259" key="1">
    <source>
        <dbReference type="Pfam" id="PF08241"/>
    </source>
</evidence>
<dbReference type="SUPFAM" id="SSF53335">
    <property type="entry name" value="S-adenosyl-L-methionine-dependent methyltransferases"/>
    <property type="match status" value="1"/>
</dbReference>
<protein>
    <recommendedName>
        <fullName evidence="1">Methyltransferase type 11 domain-containing protein</fullName>
    </recommendedName>
</protein>
<dbReference type="Gene3D" id="3.40.50.150">
    <property type="entry name" value="Vaccinia Virus protein VP39"/>
    <property type="match status" value="1"/>
</dbReference>
<dbReference type="EMBL" id="CU207366">
    <property type="protein sequence ID" value="CAL65527.1"/>
    <property type="molecule type" value="Genomic_DNA"/>
</dbReference>
<evidence type="ECO:0000313" key="3">
    <source>
        <dbReference type="Proteomes" id="UP000000755"/>
    </source>
</evidence>
<dbReference type="KEGG" id="gfo:GFO_0544"/>
<name>A0LYT2_CHRFK</name>
<accession>A0LYT2</accession>
<gene>
    <name evidence="2" type="ordered locus">GFO_0544</name>
</gene>
<organism evidence="2 3">
    <name type="scientific">Christiangramia forsetii (strain DSM 17595 / CGMCC 1.15422 / KT0803)</name>
    <name type="common">Gramella forsetii</name>
    <dbReference type="NCBI Taxonomy" id="411154"/>
    <lineage>
        <taxon>Bacteria</taxon>
        <taxon>Pseudomonadati</taxon>
        <taxon>Bacteroidota</taxon>
        <taxon>Flavobacteriia</taxon>
        <taxon>Flavobacteriales</taxon>
        <taxon>Flavobacteriaceae</taxon>
        <taxon>Christiangramia</taxon>
    </lineage>
</organism>
<dbReference type="STRING" id="411154.GFO_0544"/>
<dbReference type="Proteomes" id="UP000000755">
    <property type="component" value="Chromosome"/>
</dbReference>
<dbReference type="RefSeq" id="WP_011708464.1">
    <property type="nucleotide sequence ID" value="NC_008571.1"/>
</dbReference>
<reference evidence="2 3" key="1">
    <citation type="journal article" date="2006" name="Environ. Microbiol.">
        <title>Whole genome analysis of the marine Bacteroidetes'Gramella forsetii' reveals adaptations to degradation of polymeric organic matter.</title>
        <authorList>
            <person name="Bauer M."/>
            <person name="Kube M."/>
            <person name="Teeling H."/>
            <person name="Richter M."/>
            <person name="Lombardot T."/>
            <person name="Allers E."/>
            <person name="Wuerdemann C.A."/>
            <person name="Quast C."/>
            <person name="Kuhl H."/>
            <person name="Knaust F."/>
            <person name="Woebken D."/>
            <person name="Bischof K."/>
            <person name="Mussmann M."/>
            <person name="Choudhuri J.V."/>
            <person name="Meyer F."/>
            <person name="Reinhardt R."/>
            <person name="Amann R.I."/>
            <person name="Gloeckner F.O."/>
        </authorList>
    </citation>
    <scope>NUCLEOTIDE SEQUENCE [LARGE SCALE GENOMIC DNA]</scope>
    <source>
        <strain evidence="2 3">KT0803</strain>
    </source>
</reference>
<dbReference type="InterPro" id="IPR029063">
    <property type="entry name" value="SAM-dependent_MTases_sf"/>
</dbReference>
<dbReference type="CDD" id="cd02440">
    <property type="entry name" value="AdoMet_MTases"/>
    <property type="match status" value="1"/>
</dbReference>
<evidence type="ECO:0000313" key="2">
    <source>
        <dbReference type="EMBL" id="CAL65527.1"/>
    </source>
</evidence>
<dbReference type="Pfam" id="PF08241">
    <property type="entry name" value="Methyltransf_11"/>
    <property type="match status" value="1"/>
</dbReference>
<dbReference type="InterPro" id="IPR013216">
    <property type="entry name" value="Methyltransf_11"/>
</dbReference>
<dbReference type="eggNOG" id="COG0500">
    <property type="taxonomic scope" value="Bacteria"/>
</dbReference>
<dbReference type="GO" id="GO:0008757">
    <property type="term" value="F:S-adenosylmethionine-dependent methyltransferase activity"/>
    <property type="evidence" value="ECO:0007669"/>
    <property type="project" value="InterPro"/>
</dbReference>